<dbReference type="Gene3D" id="1.25.40.10">
    <property type="entry name" value="Tetratricopeptide repeat domain"/>
    <property type="match status" value="1"/>
</dbReference>
<feature type="domain" description="TIR" evidence="3">
    <location>
        <begin position="15"/>
        <end position="122"/>
    </location>
</feature>
<accession>A0ABU8JD94</accession>
<dbReference type="Gene3D" id="3.40.50.10140">
    <property type="entry name" value="Toll/interleukin-1 receptor homology (TIR) domain"/>
    <property type="match status" value="1"/>
</dbReference>
<dbReference type="InterPro" id="IPR011990">
    <property type="entry name" value="TPR-like_helical_dom_sf"/>
</dbReference>
<keyword evidence="2" id="KW-1133">Transmembrane helix</keyword>
<gene>
    <name evidence="4" type="ORF">WAT24_12135</name>
</gene>
<keyword evidence="2" id="KW-0812">Transmembrane</keyword>
<dbReference type="RefSeq" id="WP_336808144.1">
    <property type="nucleotide sequence ID" value="NZ_JBBBNY010000009.1"/>
</dbReference>
<keyword evidence="2" id="KW-0472">Membrane</keyword>
<evidence type="ECO:0000313" key="5">
    <source>
        <dbReference type="Proteomes" id="UP001381174"/>
    </source>
</evidence>
<evidence type="ECO:0000313" key="4">
    <source>
        <dbReference type="EMBL" id="MEI7037510.1"/>
    </source>
</evidence>
<dbReference type="EMBL" id="JBBBNY010000009">
    <property type="protein sequence ID" value="MEI7037510.1"/>
    <property type="molecule type" value="Genomic_DNA"/>
</dbReference>
<evidence type="ECO:0000256" key="2">
    <source>
        <dbReference type="SAM" id="Phobius"/>
    </source>
</evidence>
<comment type="caution">
    <text evidence="4">The sequence shown here is derived from an EMBL/GenBank/DDBJ whole genome shotgun (WGS) entry which is preliminary data.</text>
</comment>
<sequence length="728" mass="80121">MNQAPHAEAFHYRAFISYSHHDKAWAEWLHRGLEAYRVPSRLVGRQTAAGQVPRRLAPVFRDRDELASSADLGGKVNQALQRAANLIVICSPASARSRWVNEEVRTFRRLGRDGRIFCLIVAGEPHAGEPSQECLPAALGEPAPDDERPGASDVEPLAADVRPGKDGKHDARLKLIAGLLDVEYDQLRRRELQRRNRRLTAIAALALLVTLVTGLLAIDATLARRAAERRQKQAEDLIGFMLGDLNDKLAQVQRLDVMEAVDDKAIAYFRALPSTDVTDDALEQRVKALEKIGSVRLDQGRLAPAMRAFQAAMPLARRLAQAAPHDRARQIAYARIQAFAGMAEWYRGRLDAAERFFGAAQATLEHMGAPAHDDPEVLFELSSLDNDIGHVLEARGRLDAAAVHYRRMLARCRTLTGLGSPKAEWLEHLGEAHNNLGKLALMHGDLLSAIREYAADDAIETRLNDAHPDDNDQRENTARVRAILGRTLLLAGAEEQADRALTNALATVEALHRFDPSQSHFKEKVGLYSTQLGRLRRLQGQPAAAGTLLTRAVVVLEGLTRQDPAHTGWRQDLAEARTERATLLQADGHAGAARADAQAAASALASLLGDQPDERGLLLSYARATLQFADLQPETVAGRLRRDVLQRLDDTHGATGDVRLLALRIETLLALGRAADTRPSVQQLWQAGYREPSLVRRLKAARIPYPPNPAFEQRLHSVLGEGAWAEAR</sequence>
<dbReference type="Pfam" id="PF13676">
    <property type="entry name" value="TIR_2"/>
    <property type="match status" value="1"/>
</dbReference>
<reference evidence="4 5" key="1">
    <citation type="journal article" date="2014" name="Int. J. Syst. Evol. Microbiol.">
        <title>Fulvimonas yonginensis sp. nov., isolated from greenhouse soil, and emended description of the genus Fulvimonas.</title>
        <authorList>
            <person name="Ahn J.H."/>
            <person name="Kim S.J."/>
            <person name="Weon H.Y."/>
            <person name="Hong S.B."/>
            <person name="Seok S.J."/>
            <person name="Kwon S.W."/>
        </authorList>
    </citation>
    <scope>NUCLEOTIDE SEQUENCE [LARGE SCALE GENOMIC DNA]</scope>
    <source>
        <strain evidence="4 5">KACC 16952</strain>
    </source>
</reference>
<evidence type="ECO:0000256" key="1">
    <source>
        <dbReference type="SAM" id="MobiDB-lite"/>
    </source>
</evidence>
<proteinExistence type="predicted"/>
<dbReference type="InterPro" id="IPR000157">
    <property type="entry name" value="TIR_dom"/>
</dbReference>
<organism evidence="4 5">
    <name type="scientific">Fulvimonas yonginensis</name>
    <dbReference type="NCBI Taxonomy" id="1495200"/>
    <lineage>
        <taxon>Bacteria</taxon>
        <taxon>Pseudomonadati</taxon>
        <taxon>Pseudomonadota</taxon>
        <taxon>Gammaproteobacteria</taxon>
        <taxon>Lysobacterales</taxon>
        <taxon>Rhodanobacteraceae</taxon>
        <taxon>Fulvimonas</taxon>
    </lineage>
</organism>
<feature type="transmembrane region" description="Helical" evidence="2">
    <location>
        <begin position="199"/>
        <end position="218"/>
    </location>
</feature>
<evidence type="ECO:0000259" key="3">
    <source>
        <dbReference type="Pfam" id="PF13676"/>
    </source>
</evidence>
<name>A0ABU8JD94_9GAMM</name>
<keyword evidence="5" id="KW-1185">Reference proteome</keyword>
<protein>
    <submittedName>
        <fullName evidence="4">Toll/interleukin-1 receptor domain-containing protein</fullName>
    </submittedName>
</protein>
<feature type="region of interest" description="Disordered" evidence="1">
    <location>
        <begin position="137"/>
        <end position="165"/>
    </location>
</feature>
<dbReference type="Proteomes" id="UP001381174">
    <property type="component" value="Unassembled WGS sequence"/>
</dbReference>
<dbReference type="SUPFAM" id="SSF52200">
    <property type="entry name" value="Toll/Interleukin receptor TIR domain"/>
    <property type="match status" value="1"/>
</dbReference>
<keyword evidence="4" id="KW-0675">Receptor</keyword>
<dbReference type="SUPFAM" id="SSF48452">
    <property type="entry name" value="TPR-like"/>
    <property type="match status" value="1"/>
</dbReference>
<dbReference type="InterPro" id="IPR035897">
    <property type="entry name" value="Toll_tir_struct_dom_sf"/>
</dbReference>